<keyword evidence="2" id="KW-1185">Reference proteome</keyword>
<feature type="signal peptide" evidence="1">
    <location>
        <begin position="1"/>
        <end position="18"/>
    </location>
</feature>
<protein>
    <submittedName>
        <fullName evidence="3">Uncharacterized protein</fullName>
    </submittedName>
</protein>
<sequence length="102" mass="11593">MALVSLIVVAVFWASSSAREEDIQCSLAALVPPQQKLLADRLCRLEDLTIVMEHILQELLNRAGEYYTVLAFQHIPRIRNETDEILKNTDTLLQLLFTTHSS</sequence>
<feature type="chain" id="PRO_5037656609" evidence="1">
    <location>
        <begin position="19"/>
        <end position="102"/>
    </location>
</feature>
<dbReference type="Proteomes" id="UP000887564">
    <property type="component" value="Unplaced"/>
</dbReference>
<name>A0A914S102_PAREQ</name>
<evidence type="ECO:0000313" key="2">
    <source>
        <dbReference type="Proteomes" id="UP000887564"/>
    </source>
</evidence>
<accession>A0A914S102</accession>
<evidence type="ECO:0000256" key="1">
    <source>
        <dbReference type="SAM" id="SignalP"/>
    </source>
</evidence>
<dbReference type="AlphaFoldDB" id="A0A914S102"/>
<keyword evidence="1" id="KW-0732">Signal</keyword>
<reference evidence="3" key="1">
    <citation type="submission" date="2022-11" db="UniProtKB">
        <authorList>
            <consortium name="WormBaseParasite"/>
        </authorList>
    </citation>
    <scope>IDENTIFICATION</scope>
</reference>
<proteinExistence type="predicted"/>
<evidence type="ECO:0000313" key="3">
    <source>
        <dbReference type="WBParaSite" id="PEQ_0001226801-mRNA-1"/>
    </source>
</evidence>
<dbReference type="WBParaSite" id="PEQ_0001226801-mRNA-1">
    <property type="protein sequence ID" value="PEQ_0001226801-mRNA-1"/>
    <property type="gene ID" value="PEQ_0001226801"/>
</dbReference>
<organism evidence="2 3">
    <name type="scientific">Parascaris equorum</name>
    <name type="common">Equine roundworm</name>
    <dbReference type="NCBI Taxonomy" id="6256"/>
    <lineage>
        <taxon>Eukaryota</taxon>
        <taxon>Metazoa</taxon>
        <taxon>Ecdysozoa</taxon>
        <taxon>Nematoda</taxon>
        <taxon>Chromadorea</taxon>
        <taxon>Rhabditida</taxon>
        <taxon>Spirurina</taxon>
        <taxon>Ascaridomorpha</taxon>
        <taxon>Ascaridoidea</taxon>
        <taxon>Ascarididae</taxon>
        <taxon>Parascaris</taxon>
    </lineage>
</organism>